<dbReference type="AlphaFoldDB" id="A0AAF0F2J1"/>
<protein>
    <recommendedName>
        <fullName evidence="4">tRNA-splicing endonuclease subunit Sen34</fullName>
        <ecNumber evidence="4">4.6.1.16</ecNumber>
    </recommendedName>
</protein>
<evidence type="ECO:0000256" key="4">
    <source>
        <dbReference type="PIRNR" id="PIRNR017250"/>
    </source>
</evidence>
<evidence type="ECO:0000259" key="7">
    <source>
        <dbReference type="Pfam" id="PF01974"/>
    </source>
</evidence>
<dbReference type="GO" id="GO:0000379">
    <property type="term" value="P:tRNA-type intron splice site recognition and cleavage"/>
    <property type="evidence" value="ECO:0007669"/>
    <property type="project" value="UniProtKB-UniRule"/>
</dbReference>
<evidence type="ECO:0000256" key="6">
    <source>
        <dbReference type="SAM" id="MobiDB-lite"/>
    </source>
</evidence>
<dbReference type="GO" id="GO:0000214">
    <property type="term" value="C:tRNA-intron endonuclease complex"/>
    <property type="evidence" value="ECO:0007669"/>
    <property type="project" value="UniProtKB-UniRule"/>
</dbReference>
<dbReference type="Pfam" id="PF01974">
    <property type="entry name" value="tRNA_int_endo"/>
    <property type="match status" value="1"/>
</dbReference>
<dbReference type="EMBL" id="CP119960">
    <property type="protein sequence ID" value="WFD39332.1"/>
    <property type="molecule type" value="Genomic_DNA"/>
</dbReference>
<keyword evidence="3 4" id="KW-0456">Lyase</keyword>
<comment type="function">
    <text evidence="4">Constitutes one of the two catalytic subunit of the tRNA-splicing endonuclease complex, a complex responsible for identification and cleavage of the splice sites in pre-tRNA. It cleaves pre-tRNA at the 5'- and 3'-splice sites to release the intron. The products are an intron and two tRNA half-molecules bearing 2',3'-cyclic phosphate and 5'-OH termini. There are no conserved sequences at the splice sites, but the intron is invariably located at the same site in the gene, placing the splice sites an invariant distance from the constant structural features of the tRNA body.</text>
</comment>
<dbReference type="Gene3D" id="3.40.1350.10">
    <property type="match status" value="1"/>
</dbReference>
<feature type="region of interest" description="Disordered" evidence="6">
    <location>
        <begin position="108"/>
        <end position="161"/>
    </location>
</feature>
<feature type="active site" evidence="5">
    <location>
        <position position="249"/>
    </location>
</feature>
<dbReference type="InterPro" id="IPR059049">
    <property type="entry name" value="TSEN34_N"/>
</dbReference>
<feature type="compositionally biased region" description="Basic and acidic residues" evidence="6">
    <location>
        <begin position="108"/>
        <end position="122"/>
    </location>
</feature>
<evidence type="ECO:0000256" key="1">
    <source>
        <dbReference type="ARBA" id="ARBA00008078"/>
    </source>
</evidence>
<dbReference type="GO" id="GO:0000213">
    <property type="term" value="F:tRNA-intron lyase activity"/>
    <property type="evidence" value="ECO:0007669"/>
    <property type="project" value="UniProtKB-UniRule"/>
</dbReference>
<dbReference type="PANTHER" id="PTHR13070:SF0">
    <property type="entry name" value="TRNA-SPLICING ENDONUCLEASE SUBUNIT SEN34"/>
    <property type="match status" value="1"/>
</dbReference>
<dbReference type="EC" id="4.6.1.16" evidence="4"/>
<evidence type="ECO:0000256" key="3">
    <source>
        <dbReference type="ARBA" id="ARBA00023239"/>
    </source>
</evidence>
<feature type="active site" evidence="5">
    <location>
        <position position="257"/>
    </location>
</feature>
<keyword evidence="10" id="KW-1185">Reference proteome</keyword>
<name>A0AAF0F2J1_9BASI</name>
<dbReference type="InterPro" id="IPR036167">
    <property type="entry name" value="tRNA_intron_Endo_cat-like_sf"/>
</dbReference>
<dbReference type="SUPFAM" id="SSF53032">
    <property type="entry name" value="tRNA-intron endonuclease catalytic domain-like"/>
    <property type="match status" value="1"/>
</dbReference>
<dbReference type="InterPro" id="IPR011856">
    <property type="entry name" value="tRNA_endonuc-like_dom_sf"/>
</dbReference>
<feature type="active site" evidence="5">
    <location>
        <position position="289"/>
    </location>
</feature>
<dbReference type="RefSeq" id="XP_060122229.1">
    <property type="nucleotide sequence ID" value="XM_060266246.1"/>
</dbReference>
<dbReference type="InterPro" id="IPR006677">
    <property type="entry name" value="tRNA_intron_Endonuc_cat-like"/>
</dbReference>
<sequence length="341" mass="38129">MDQLRSTYPDRVPILLANGVPFLWESRDVERVRTEHNLCGLLTGTLPLIPQQNVFLGMPLRLLPEEVVLLLRRRAAVLIDDAHAYGAPTEEERSEYLAHEAQEILDQKERQRRQQEEHRQRMEAAITQESGDARALERRRARQAAKQAKGQAPDETPEENEQDVLAKMPYVHHTHSTSAHLPAYHPATAEMNTGTTNAYLTLQEAQVAGVWTYPSTLQERARCAAFEALHSKGFFLSTGLRFGGDFVVYPGDPLRYHSHYTATVLATPQQPMAAFHVVASGRLGTAVKKSHLLCQANTIVLDDAEALERRLAGYDDATESTPALPWGNAEYWSLAWAGFGT</sequence>
<comment type="similarity">
    <text evidence="1 4">Belongs to the tRNA-intron endonuclease family.</text>
</comment>
<evidence type="ECO:0000313" key="10">
    <source>
        <dbReference type="Proteomes" id="UP001217754"/>
    </source>
</evidence>
<evidence type="ECO:0000259" key="8">
    <source>
        <dbReference type="Pfam" id="PF26577"/>
    </source>
</evidence>
<feature type="domain" description="TSEN34 N-terminal" evidence="8">
    <location>
        <begin position="12"/>
        <end position="81"/>
    </location>
</feature>
<keyword evidence="2 4" id="KW-0819">tRNA processing</keyword>
<reference evidence="9" key="1">
    <citation type="submission" date="2023-03" db="EMBL/GenBank/DDBJ databases">
        <title>Mating type loci evolution in Malassezia.</title>
        <authorList>
            <person name="Coelho M.A."/>
        </authorList>
    </citation>
    <scope>NUCLEOTIDE SEQUENCE</scope>
    <source>
        <strain evidence="9">CBS 9431</strain>
    </source>
</reference>
<evidence type="ECO:0000256" key="2">
    <source>
        <dbReference type="ARBA" id="ARBA00022694"/>
    </source>
</evidence>
<dbReference type="PANTHER" id="PTHR13070">
    <property type="entry name" value="TRNA-SPLICING ENDONUCLEASE SUBUNIT SEN34-RELATED"/>
    <property type="match status" value="1"/>
</dbReference>
<accession>A0AAF0F2J1</accession>
<evidence type="ECO:0000256" key="5">
    <source>
        <dbReference type="PIRSR" id="PIRSR017250-50"/>
    </source>
</evidence>
<dbReference type="Pfam" id="PF26577">
    <property type="entry name" value="TSEN34_N"/>
    <property type="match status" value="1"/>
</dbReference>
<evidence type="ECO:0000313" key="9">
    <source>
        <dbReference type="EMBL" id="WFD39332.1"/>
    </source>
</evidence>
<dbReference type="InterPro" id="IPR016690">
    <property type="entry name" value="TSEN34"/>
</dbReference>
<dbReference type="PIRSF" id="PIRSF017250">
    <property type="entry name" value="tRNA_splic_SEN34"/>
    <property type="match status" value="1"/>
</dbReference>
<dbReference type="GO" id="GO:0003676">
    <property type="term" value="F:nucleic acid binding"/>
    <property type="evidence" value="ECO:0007669"/>
    <property type="project" value="InterPro"/>
</dbReference>
<feature type="domain" description="tRNA intron endonuclease catalytic" evidence="7">
    <location>
        <begin position="222"/>
        <end position="294"/>
    </location>
</feature>
<dbReference type="GeneID" id="85225955"/>
<dbReference type="CDD" id="cd22363">
    <property type="entry name" value="tRNA-intron_lyase_C"/>
    <property type="match status" value="1"/>
</dbReference>
<proteinExistence type="inferred from homology"/>
<dbReference type="Proteomes" id="UP001217754">
    <property type="component" value="Chromosome 3"/>
</dbReference>
<gene>
    <name evidence="9" type="primary">SEN34</name>
    <name evidence="9" type="ORF">MJAP1_002304</name>
</gene>
<organism evidence="9 10">
    <name type="scientific">Malassezia japonica</name>
    <dbReference type="NCBI Taxonomy" id="223818"/>
    <lineage>
        <taxon>Eukaryota</taxon>
        <taxon>Fungi</taxon>
        <taxon>Dikarya</taxon>
        <taxon>Basidiomycota</taxon>
        <taxon>Ustilaginomycotina</taxon>
        <taxon>Malasseziomycetes</taxon>
        <taxon>Malasseziales</taxon>
        <taxon>Malasseziaceae</taxon>
        <taxon>Malassezia</taxon>
    </lineage>
</organism>